<evidence type="ECO:0000313" key="4">
    <source>
        <dbReference type="Proteomes" id="UP001589718"/>
    </source>
</evidence>
<comment type="caution">
    <text evidence="3">The sequence shown here is derived from an EMBL/GenBank/DDBJ whole genome shotgun (WGS) entry which is preliminary data.</text>
</comment>
<feature type="region of interest" description="Disordered" evidence="1">
    <location>
        <begin position="28"/>
        <end position="89"/>
    </location>
</feature>
<dbReference type="EMBL" id="JBHMCR010000009">
    <property type="protein sequence ID" value="MFB9521666.1"/>
    <property type="molecule type" value="Genomic_DNA"/>
</dbReference>
<name>A0ABV5PES0_STRCM</name>
<dbReference type="RefSeq" id="WP_345228449.1">
    <property type="nucleotide sequence ID" value="NZ_BAAAXE010000015.1"/>
</dbReference>
<keyword evidence="4" id="KW-1185">Reference proteome</keyword>
<feature type="signal peptide" evidence="2">
    <location>
        <begin position="1"/>
        <end position="30"/>
    </location>
</feature>
<reference evidence="3 4" key="1">
    <citation type="submission" date="2024-09" db="EMBL/GenBank/DDBJ databases">
        <authorList>
            <person name="Sun Q."/>
            <person name="Mori K."/>
        </authorList>
    </citation>
    <scope>NUCLEOTIDE SEQUENCE [LARGE SCALE GENOMIC DNA]</scope>
    <source>
        <strain evidence="3 4">JCM 4362</strain>
    </source>
</reference>
<feature type="compositionally biased region" description="Low complexity" evidence="1">
    <location>
        <begin position="28"/>
        <end position="65"/>
    </location>
</feature>
<protein>
    <recommendedName>
        <fullName evidence="5">Lipoprotein</fullName>
    </recommendedName>
</protein>
<gene>
    <name evidence="3" type="ORF">ACFFTU_17115</name>
</gene>
<feature type="compositionally biased region" description="Pro residues" evidence="1">
    <location>
        <begin position="66"/>
        <end position="75"/>
    </location>
</feature>
<accession>A0ABV5PES0</accession>
<organism evidence="3 4">
    <name type="scientific">Streptomyces cremeus</name>
    <dbReference type="NCBI Taxonomy" id="66881"/>
    <lineage>
        <taxon>Bacteria</taxon>
        <taxon>Bacillati</taxon>
        <taxon>Actinomycetota</taxon>
        <taxon>Actinomycetes</taxon>
        <taxon>Kitasatosporales</taxon>
        <taxon>Streptomycetaceae</taxon>
        <taxon>Streptomyces</taxon>
    </lineage>
</organism>
<evidence type="ECO:0000256" key="1">
    <source>
        <dbReference type="SAM" id="MobiDB-lite"/>
    </source>
</evidence>
<proteinExistence type="predicted"/>
<keyword evidence="2" id="KW-0732">Signal</keyword>
<sequence>MRSTRSGRSAAALTAAALCGTLLLTGCDGAGEPPAADTPAPAATATGAPATSTPTAGAPATAAPTATPPPVPPATGDPAPSASVPATAPQGERLVAATVSGGFDGRHRSVLVNGDGGYTVLDRTKPPKSGRMGAQELAELKDALADADFAKLPRVSKADPPVMDGITTTVIHRGHEVTTDGMKKLPELDRVIAALPGLG</sequence>
<evidence type="ECO:0000313" key="3">
    <source>
        <dbReference type="EMBL" id="MFB9521666.1"/>
    </source>
</evidence>
<evidence type="ECO:0000256" key="2">
    <source>
        <dbReference type="SAM" id="SignalP"/>
    </source>
</evidence>
<dbReference type="PROSITE" id="PS51257">
    <property type="entry name" value="PROKAR_LIPOPROTEIN"/>
    <property type="match status" value="1"/>
</dbReference>
<feature type="compositionally biased region" description="Low complexity" evidence="1">
    <location>
        <begin position="76"/>
        <end position="89"/>
    </location>
</feature>
<evidence type="ECO:0008006" key="5">
    <source>
        <dbReference type="Google" id="ProtNLM"/>
    </source>
</evidence>
<feature type="chain" id="PRO_5047066238" description="Lipoprotein" evidence="2">
    <location>
        <begin position="31"/>
        <end position="199"/>
    </location>
</feature>
<dbReference type="Proteomes" id="UP001589718">
    <property type="component" value="Unassembled WGS sequence"/>
</dbReference>